<dbReference type="PANTHER" id="PTHR37954:SF3">
    <property type="entry name" value="DUF169 DOMAIN-CONTAINING PROTEIN"/>
    <property type="match status" value="1"/>
</dbReference>
<reference evidence="1 2" key="1">
    <citation type="journal article" date="2011" name="ISME J.">
        <title>Community ecology of hot spring cyanobacterial mats: predominant populations and their functional potential.</title>
        <authorList>
            <person name="Klatt C.G."/>
            <person name="Wood J.M."/>
            <person name="Rusch D.B."/>
            <person name="Bateson M.M."/>
            <person name="Hamamura N."/>
            <person name="Heidelberg J.F."/>
            <person name="Grossman A.R."/>
            <person name="Bhaya D."/>
            <person name="Cohan F.M."/>
            <person name="Kuhl M."/>
            <person name="Bryant D.A."/>
            <person name="Ward D.M."/>
        </authorList>
    </citation>
    <scope>NUCLEOTIDE SEQUENCE [LARGE SCALE GENOMIC DNA]</scope>
    <source>
        <strain evidence="1">OS</strain>
    </source>
</reference>
<dbReference type="EMBL" id="PHFL01000057">
    <property type="protein sequence ID" value="RFM23839.1"/>
    <property type="molecule type" value="Genomic_DNA"/>
</dbReference>
<organism evidence="1 2">
    <name type="scientific">Candidatus Thermochlorobacter aerophilus</name>
    <dbReference type="NCBI Taxonomy" id="1868324"/>
    <lineage>
        <taxon>Bacteria</taxon>
        <taxon>Pseudomonadati</taxon>
        <taxon>Chlorobiota</taxon>
        <taxon>Chlorobiia</taxon>
        <taxon>Chlorobiales</taxon>
        <taxon>Candidatus Thermochlorobacteriaceae</taxon>
        <taxon>Candidatus Thermochlorobacter</taxon>
    </lineage>
</organism>
<evidence type="ECO:0008006" key="3">
    <source>
        <dbReference type="Google" id="ProtNLM"/>
    </source>
</evidence>
<gene>
    <name evidence="1" type="ORF">D0433_08880</name>
</gene>
<comment type="caution">
    <text evidence="1">The sequence shown here is derived from an EMBL/GenBank/DDBJ whole genome shotgun (WGS) entry which is preliminary data.</text>
</comment>
<name>A0A395LZ82_9BACT</name>
<dbReference type="Pfam" id="PF02596">
    <property type="entry name" value="DUF169"/>
    <property type="match status" value="1"/>
</dbReference>
<accession>A0A395LZ82</accession>
<evidence type="ECO:0000313" key="2">
    <source>
        <dbReference type="Proteomes" id="UP000266389"/>
    </source>
</evidence>
<evidence type="ECO:0000313" key="1">
    <source>
        <dbReference type="EMBL" id="RFM23839.1"/>
    </source>
</evidence>
<dbReference type="PANTHER" id="PTHR37954">
    <property type="entry name" value="BLL4979 PROTEIN"/>
    <property type="match status" value="1"/>
</dbReference>
<proteinExistence type="predicted"/>
<protein>
    <recommendedName>
        <fullName evidence="3">DUF169 domain-containing protein</fullName>
    </recommendedName>
</protein>
<dbReference type="Proteomes" id="UP000266389">
    <property type="component" value="Unassembled WGS sequence"/>
</dbReference>
<dbReference type="InterPro" id="IPR003748">
    <property type="entry name" value="DUF169"/>
</dbReference>
<sequence length="256" mass="27685">MKSPKELSDALVAIEGLERKPIGIKFIRSMDEIPKGIKKFGEGAEGVAKSMLCAMWGDAFAGAGPFYTVKSDHICGGGTIAAGFGSTMPIEQAAKFMIGENLVYGTMEGLKRAMESTLPFKDGEFVAQIISPLEKMDLQALRPDLVFIICKPYQGQHILRAYGFDSGEIVHGIGGTSTCEMVSSYVMHTGKPTFTLGDLGGNTGMNIKDDEVLIAFPFPLLEIAVNNLTRICRNSTMYKHNLYHETPSPVSSTASM</sequence>
<dbReference type="AlphaFoldDB" id="A0A395LZ82"/>